<sequence length="440" mass="48538">MSVKRDPRENLPARFQPFKNWGATSPGIEPGAPRWEVSSLTTTPPRPPVGALGLHISSLAQFPGLTTYAAPRFSLPAKERSARNAPDADDEYSISLPRILHIGSGQRVLQWHNSTHPARLWGPQPARHSNPFGAFYTCGRGIGKFREFNDLYGIRKVFPCNIATDSEAARTGIINCDPIAKLGIGTFREFISGQDVYTEVDFVIGSPMADLQGNKSRVPYWQARKQKLTLSPSHTHQNILGQCYISYREAEYSQQTLVPNAVSPPTPLSAQTPGQSFLVKAEAKPEHPVNLIAKGLGKGFACSEVRNSGETASREMQEGRGNIWTWGYRPREAYQSYAYRSVREVSRQSIVSKYGSEMSWCAADSRRTRQQNGVTDRKRGATPFDNRRLVTHSPAGSPANGEYIAVCDSQSDAMVVPRASRSQSDDGYAHFKGTATPSHI</sequence>
<feature type="region of interest" description="Disordered" evidence="1">
    <location>
        <begin position="420"/>
        <end position="440"/>
    </location>
</feature>
<proteinExistence type="predicted"/>
<evidence type="ECO:0000256" key="1">
    <source>
        <dbReference type="SAM" id="MobiDB-lite"/>
    </source>
</evidence>
<keyword evidence="3" id="KW-1185">Reference proteome</keyword>
<dbReference type="EMBL" id="JARBHB010000003">
    <property type="protein sequence ID" value="KAJ8891068.1"/>
    <property type="molecule type" value="Genomic_DNA"/>
</dbReference>
<accession>A0ABQ9I543</accession>
<reference evidence="2 3" key="1">
    <citation type="submission" date="2023-02" db="EMBL/GenBank/DDBJ databases">
        <title>LHISI_Scaffold_Assembly.</title>
        <authorList>
            <person name="Stuart O.P."/>
            <person name="Cleave R."/>
            <person name="Magrath M.J.L."/>
            <person name="Mikheyev A.S."/>
        </authorList>
    </citation>
    <scope>NUCLEOTIDE SEQUENCE [LARGE SCALE GENOMIC DNA]</scope>
    <source>
        <strain evidence="2">Daus_M_001</strain>
        <tissue evidence="2">Leg muscle</tissue>
    </source>
</reference>
<protein>
    <submittedName>
        <fullName evidence="2">Uncharacterized protein</fullName>
    </submittedName>
</protein>
<gene>
    <name evidence="2" type="ORF">PR048_010577</name>
</gene>
<organism evidence="2 3">
    <name type="scientific">Dryococelus australis</name>
    <dbReference type="NCBI Taxonomy" id="614101"/>
    <lineage>
        <taxon>Eukaryota</taxon>
        <taxon>Metazoa</taxon>
        <taxon>Ecdysozoa</taxon>
        <taxon>Arthropoda</taxon>
        <taxon>Hexapoda</taxon>
        <taxon>Insecta</taxon>
        <taxon>Pterygota</taxon>
        <taxon>Neoptera</taxon>
        <taxon>Polyneoptera</taxon>
        <taxon>Phasmatodea</taxon>
        <taxon>Verophasmatodea</taxon>
        <taxon>Anareolatae</taxon>
        <taxon>Phasmatidae</taxon>
        <taxon>Eurycanthinae</taxon>
        <taxon>Dryococelus</taxon>
    </lineage>
</organism>
<feature type="region of interest" description="Disordered" evidence="1">
    <location>
        <begin position="1"/>
        <end position="42"/>
    </location>
</feature>
<name>A0ABQ9I543_9NEOP</name>
<evidence type="ECO:0000313" key="3">
    <source>
        <dbReference type="Proteomes" id="UP001159363"/>
    </source>
</evidence>
<dbReference type="Proteomes" id="UP001159363">
    <property type="component" value="Chromosome 3"/>
</dbReference>
<feature type="compositionally biased region" description="Basic and acidic residues" evidence="1">
    <location>
        <begin position="1"/>
        <end position="11"/>
    </location>
</feature>
<evidence type="ECO:0000313" key="2">
    <source>
        <dbReference type="EMBL" id="KAJ8891068.1"/>
    </source>
</evidence>
<comment type="caution">
    <text evidence="2">The sequence shown here is derived from an EMBL/GenBank/DDBJ whole genome shotgun (WGS) entry which is preliminary data.</text>
</comment>